<feature type="region of interest" description="Disordered" evidence="1">
    <location>
        <begin position="80"/>
        <end position="160"/>
    </location>
</feature>
<protein>
    <submittedName>
        <fullName evidence="2">Uncharacterized protein</fullName>
    </submittedName>
</protein>
<evidence type="ECO:0000313" key="3">
    <source>
        <dbReference type="Proteomes" id="UP000625711"/>
    </source>
</evidence>
<evidence type="ECO:0000313" key="2">
    <source>
        <dbReference type="EMBL" id="KAF7284899.1"/>
    </source>
</evidence>
<dbReference type="OrthoDB" id="10256089at2759"/>
<name>A0A834IRA5_RHYFE</name>
<sequence>MINDDDICHEFVRFDVIESARAISSATSETLCGSRQQDSSLACFSCVPALYPSAQGRRSVAPPASPAAAAQAAVAAAKLRRSRFERTHPTTPFRSAVLPSSRRTDAQRHDRRPVLASPRRRRHHHHLVRTSGYRRRGNNRRPRRVLAPVADQPSTSSYQD</sequence>
<dbReference type="AlphaFoldDB" id="A0A834IRA5"/>
<dbReference type="Proteomes" id="UP000625711">
    <property type="component" value="Unassembled WGS sequence"/>
</dbReference>
<organism evidence="2 3">
    <name type="scientific">Rhynchophorus ferrugineus</name>
    <name type="common">Red palm weevil</name>
    <name type="synonym">Curculio ferrugineus</name>
    <dbReference type="NCBI Taxonomy" id="354439"/>
    <lineage>
        <taxon>Eukaryota</taxon>
        <taxon>Metazoa</taxon>
        <taxon>Ecdysozoa</taxon>
        <taxon>Arthropoda</taxon>
        <taxon>Hexapoda</taxon>
        <taxon>Insecta</taxon>
        <taxon>Pterygota</taxon>
        <taxon>Neoptera</taxon>
        <taxon>Endopterygota</taxon>
        <taxon>Coleoptera</taxon>
        <taxon>Polyphaga</taxon>
        <taxon>Cucujiformia</taxon>
        <taxon>Curculionidae</taxon>
        <taxon>Dryophthorinae</taxon>
        <taxon>Rhynchophorus</taxon>
    </lineage>
</organism>
<accession>A0A834IRA5</accession>
<dbReference type="EMBL" id="JAACXV010000066">
    <property type="protein sequence ID" value="KAF7284899.1"/>
    <property type="molecule type" value="Genomic_DNA"/>
</dbReference>
<reference evidence="2" key="1">
    <citation type="submission" date="2020-08" db="EMBL/GenBank/DDBJ databases">
        <title>Genome sequencing and assembly of the red palm weevil Rhynchophorus ferrugineus.</title>
        <authorList>
            <person name="Dias G.B."/>
            <person name="Bergman C.M."/>
            <person name="Manee M."/>
        </authorList>
    </citation>
    <scope>NUCLEOTIDE SEQUENCE</scope>
    <source>
        <strain evidence="2">AA-2017</strain>
        <tissue evidence="2">Whole larva</tissue>
    </source>
</reference>
<evidence type="ECO:0000256" key="1">
    <source>
        <dbReference type="SAM" id="MobiDB-lite"/>
    </source>
</evidence>
<feature type="compositionally biased region" description="Basic residues" evidence="1">
    <location>
        <begin position="118"/>
        <end position="144"/>
    </location>
</feature>
<keyword evidence="3" id="KW-1185">Reference proteome</keyword>
<gene>
    <name evidence="2" type="ORF">GWI33_021421</name>
</gene>
<comment type="caution">
    <text evidence="2">The sequence shown here is derived from an EMBL/GenBank/DDBJ whole genome shotgun (WGS) entry which is preliminary data.</text>
</comment>
<proteinExistence type="predicted"/>